<comment type="caution">
    <text evidence="4">The sequence shown here is derived from an EMBL/GenBank/DDBJ whole genome shotgun (WGS) entry which is preliminary data.</text>
</comment>
<proteinExistence type="predicted"/>
<keyword evidence="1 2" id="KW-0732">Signal</keyword>
<feature type="chain" id="PRO_5039651600" evidence="2">
    <location>
        <begin position="23"/>
        <end position="181"/>
    </location>
</feature>
<dbReference type="InterPro" id="IPR027385">
    <property type="entry name" value="Beta-barrel_OMP"/>
</dbReference>
<evidence type="ECO:0000256" key="2">
    <source>
        <dbReference type="SAM" id="SignalP"/>
    </source>
</evidence>
<evidence type="ECO:0000256" key="1">
    <source>
        <dbReference type="ARBA" id="ARBA00022729"/>
    </source>
</evidence>
<evidence type="ECO:0000313" key="5">
    <source>
        <dbReference type="Proteomes" id="UP000244089"/>
    </source>
</evidence>
<dbReference type="RefSeq" id="WP_108140031.1">
    <property type="nucleotide sequence ID" value="NZ_QAXS01000014.1"/>
</dbReference>
<dbReference type="Proteomes" id="UP000244089">
    <property type="component" value="Unassembled WGS sequence"/>
</dbReference>
<dbReference type="OrthoDB" id="2112126at2"/>
<organism evidence="4 5">
    <name type="scientific">Halanaerobium saccharolyticum</name>
    <dbReference type="NCBI Taxonomy" id="43595"/>
    <lineage>
        <taxon>Bacteria</taxon>
        <taxon>Bacillati</taxon>
        <taxon>Bacillota</taxon>
        <taxon>Clostridia</taxon>
        <taxon>Halanaerobiales</taxon>
        <taxon>Halanaerobiaceae</taxon>
        <taxon>Halanaerobium</taxon>
    </lineage>
</organism>
<dbReference type="EMBL" id="QAXS01000014">
    <property type="protein sequence ID" value="PTV98737.1"/>
    <property type="molecule type" value="Genomic_DNA"/>
</dbReference>
<gene>
    <name evidence="4" type="ORF">C8C76_1144</name>
</gene>
<accession>A0A2T5RJF0</accession>
<dbReference type="AlphaFoldDB" id="A0A2T5RJF0"/>
<evidence type="ECO:0000259" key="3">
    <source>
        <dbReference type="Pfam" id="PF13505"/>
    </source>
</evidence>
<feature type="signal peptide" evidence="2">
    <location>
        <begin position="1"/>
        <end position="22"/>
    </location>
</feature>
<dbReference type="SUPFAM" id="SSF56925">
    <property type="entry name" value="OMPA-like"/>
    <property type="match status" value="1"/>
</dbReference>
<reference evidence="4 5" key="1">
    <citation type="submission" date="2018-04" db="EMBL/GenBank/DDBJ databases">
        <title>Subsurface microbial communities from deep shales in Ohio and West Virginia, USA.</title>
        <authorList>
            <person name="Wrighton K."/>
        </authorList>
    </citation>
    <scope>NUCLEOTIDE SEQUENCE [LARGE SCALE GENOMIC DNA]</scope>
    <source>
        <strain evidence="4 5">WC1</strain>
    </source>
</reference>
<protein>
    <submittedName>
        <fullName evidence="4">Outer membrane protein with beta-barrel domain</fullName>
    </submittedName>
</protein>
<sequence>MKKTMVVLLVMVMFLFSFNVFAQAQSSWSVKLGIDFASEMDVDEESYDTEMGYSVTGEYIMPYRNGFDLGAGITLQLDRDFENYDGNFGFTPIYGLAEYTMDNGPLYFIGHLGFASFRLEYPEVEDSSGGLYYALGAGMYVTDQYTADILYTNNSGEIEYADGETSDADYSKFTVSVGMRF</sequence>
<evidence type="ECO:0000313" key="4">
    <source>
        <dbReference type="EMBL" id="PTV98737.1"/>
    </source>
</evidence>
<feature type="domain" description="Outer membrane protein beta-barrel" evidence="3">
    <location>
        <begin position="11"/>
        <end position="181"/>
    </location>
</feature>
<name>A0A2T5RJF0_9FIRM</name>
<dbReference type="InterPro" id="IPR011250">
    <property type="entry name" value="OMP/PagP_B-barrel"/>
</dbReference>
<dbReference type="Pfam" id="PF13505">
    <property type="entry name" value="OMP_b-brl"/>
    <property type="match status" value="1"/>
</dbReference>